<keyword evidence="2" id="KW-0547">Nucleotide-binding</keyword>
<protein>
    <recommendedName>
        <fullName evidence="2">Lipid II isoglutaminyl synthase (glutamine-hydrolyzing) subunit MurT</fullName>
        <ecNumber evidence="2">6.3.5.13</ecNumber>
    </recommendedName>
</protein>
<dbReference type="OrthoDB" id="9803907at2"/>
<dbReference type="SUPFAM" id="SSF53623">
    <property type="entry name" value="MurD-like peptide ligases, catalytic domain"/>
    <property type="match status" value="1"/>
</dbReference>
<keyword evidence="2" id="KW-0862">Zinc</keyword>
<keyword evidence="2" id="KW-0067">ATP-binding</keyword>
<accession>A0A0R1N7I6</accession>
<comment type="caution">
    <text evidence="5">The sequence shown here is derived from an EMBL/GenBank/DDBJ whole genome shotgun (WGS) entry which is preliminary data.</text>
</comment>
<evidence type="ECO:0000259" key="3">
    <source>
        <dbReference type="Pfam" id="PF08245"/>
    </source>
</evidence>
<name>A0A0R1N7I6_9LACO</name>
<evidence type="ECO:0000313" key="5">
    <source>
        <dbReference type="EMBL" id="KRL14276.1"/>
    </source>
</evidence>
<evidence type="ECO:0000313" key="6">
    <source>
        <dbReference type="Proteomes" id="UP000051330"/>
    </source>
</evidence>
<feature type="binding site" evidence="2">
    <location>
        <position position="232"/>
    </location>
    <ligand>
        <name>Zn(2+)</name>
        <dbReference type="ChEBI" id="CHEBI:29105"/>
    </ligand>
</feature>
<comment type="pathway">
    <text evidence="1 2">Cell wall biogenesis; peptidoglycan biosynthesis.</text>
</comment>
<keyword evidence="2" id="KW-0436">Ligase</keyword>
<dbReference type="GO" id="GO:0008360">
    <property type="term" value="P:regulation of cell shape"/>
    <property type="evidence" value="ECO:0007669"/>
    <property type="project" value="UniProtKB-KW"/>
</dbReference>
<keyword evidence="2" id="KW-0133">Cell shape</keyword>
<dbReference type="STRING" id="1423792.FD09_GL001444"/>
<dbReference type="UniPathway" id="UPA00219"/>
<dbReference type="PANTHER" id="PTHR23135">
    <property type="entry name" value="MUR LIGASE FAMILY MEMBER"/>
    <property type="match status" value="1"/>
</dbReference>
<gene>
    <name evidence="2" type="primary">murT</name>
    <name evidence="5" type="ORF">FD09_GL001444</name>
</gene>
<dbReference type="Pfam" id="PF08245">
    <property type="entry name" value="Mur_ligase_M"/>
    <property type="match status" value="1"/>
</dbReference>
<keyword evidence="6" id="KW-1185">Reference proteome</keyword>
<evidence type="ECO:0000256" key="1">
    <source>
        <dbReference type="ARBA" id="ARBA00004752"/>
    </source>
</evidence>
<dbReference type="Pfam" id="PF08353">
    <property type="entry name" value="MurT_C"/>
    <property type="match status" value="1"/>
</dbReference>
<sequence>MSIREQLAITAGKSVYWFLHTFRNGGSSFPGQLVERMAPNALSALGKRYDTIIITGTNGKTLTTALTVKALGQGYQNILTNPTGSNMTQGIVAAFLAKPQPARGQKGLAVLEVDEANVERVAIQLHPKMFVLTNIFRDQMDRYGEIYTTYEKILAGIRRCPDATIVANGDAPIFNSKKLPNPKVYYGFNLPDQGDIRADVNTDGVLCPVCDHILHYHFNTYANLGNYFCPNCGFHRPALKYTVNKVDTLLPTESQFDLDGHSATIHIGGMYNIYNTLAAYTVAREFGIAGPAIVNALAGDETVFGRQEVITMGGKTVTIILVKNPVGLNQVLTMIGNDPQSYSLAVLLNSNYADGIDTSWIWDGRFEDLDYPKIPAIITGGHRYKDISLRLQVAGVPAERMQTAENVVDVIPLIKQIPNDRIYVLATYTAMLELRKALADQNYVSQQLVNE</sequence>
<dbReference type="GO" id="GO:0140282">
    <property type="term" value="F:carbon-nitrogen ligase activity on lipid II"/>
    <property type="evidence" value="ECO:0007669"/>
    <property type="project" value="UniProtKB-UniRule"/>
</dbReference>
<comment type="catalytic activity">
    <reaction evidence="2">
        <text>beta-D-GlcNAc-(1-&gt;4)-Mur2Ac(oyl-L-Ala-gamma-D-Glu-L-Lys-D-Ala-D-Ala)-di-trans,octa-cis-undecaprenyl diphosphate + ATP = beta-D-GlcNAc-(1-&gt;4)-Mur2Ac(oyl-L-Ala-gamma-D-O-P-Glu-L-Lys-D-Ala-D-Ala)-di-trans,octa-cis-undecaprenyl diphosphate + ADP</text>
        <dbReference type="Rhea" id="RHEA:59488"/>
        <dbReference type="ChEBI" id="CHEBI:30616"/>
        <dbReference type="ChEBI" id="CHEBI:60033"/>
        <dbReference type="ChEBI" id="CHEBI:143132"/>
        <dbReference type="ChEBI" id="CHEBI:456216"/>
    </reaction>
</comment>
<feature type="binding site" evidence="2">
    <location>
        <position position="229"/>
    </location>
    <ligand>
        <name>Zn(2+)</name>
        <dbReference type="ChEBI" id="CHEBI:29105"/>
    </ligand>
</feature>
<comment type="catalytic activity">
    <reaction evidence="2">
        <text>beta-D-GlcNAc-(1-&gt;4)-Mur2Ac(oyl-L-Ala-gamma-D-Glu-L-Lys-D-Ala-D-Ala)-di-trans,octa-cis-undecaprenyl diphosphate + L-glutamine + ATP + H2O = beta-D-GlcNAc-(1-&gt;4)-Mur2Ac(oyl-L-Ala-D-isoglutaminyl-L-Lys-D-Ala-D-Ala)-di-trans,octa-cis-undecaprenyl diphosphate + L-glutamate + ADP + phosphate + H(+)</text>
        <dbReference type="Rhea" id="RHEA:57928"/>
        <dbReference type="ChEBI" id="CHEBI:15377"/>
        <dbReference type="ChEBI" id="CHEBI:15378"/>
        <dbReference type="ChEBI" id="CHEBI:29985"/>
        <dbReference type="ChEBI" id="CHEBI:30616"/>
        <dbReference type="ChEBI" id="CHEBI:43474"/>
        <dbReference type="ChEBI" id="CHEBI:58359"/>
        <dbReference type="ChEBI" id="CHEBI:60033"/>
        <dbReference type="ChEBI" id="CHEBI:62233"/>
        <dbReference type="ChEBI" id="CHEBI:456216"/>
        <dbReference type="EC" id="6.3.5.13"/>
    </reaction>
</comment>
<comment type="function">
    <text evidence="2">The lipid II isoglutaminyl synthase complex catalyzes the formation of alpha-D-isoglutamine in the cell wall lipid II stem peptide. The MurT subunit catalyzes the ATP-dependent amidation of D-glutamate residue of lipid II, converting it to an isoglutamine residue.</text>
</comment>
<dbReference type="InterPro" id="IPR013564">
    <property type="entry name" value="MurT_C"/>
</dbReference>
<feature type="domain" description="Lipid II isoglutaminyl synthase (glutamine-hydrolyzing) subunit MurT C-terminal" evidence="4">
    <location>
        <begin position="321"/>
        <end position="431"/>
    </location>
</feature>
<feature type="binding site" evidence="2">
    <location>
        <position position="210"/>
    </location>
    <ligand>
        <name>Zn(2+)</name>
        <dbReference type="ChEBI" id="CHEBI:29105"/>
    </ligand>
</feature>
<dbReference type="InterPro" id="IPR043703">
    <property type="entry name" value="Lipid_II_synth_MurT"/>
</dbReference>
<evidence type="ECO:0000259" key="4">
    <source>
        <dbReference type="Pfam" id="PF08353"/>
    </source>
</evidence>
<dbReference type="RefSeq" id="WP_057818352.1">
    <property type="nucleotide sequence ID" value="NZ_AZEC01000002.1"/>
</dbReference>
<keyword evidence="2" id="KW-0573">Peptidoglycan synthesis</keyword>
<dbReference type="HAMAP" id="MF_02214">
    <property type="entry name" value="Lipid_II_synth_MurT"/>
    <property type="match status" value="1"/>
</dbReference>
<dbReference type="InterPro" id="IPR036565">
    <property type="entry name" value="Mur-like_cat_sf"/>
</dbReference>
<comment type="catalytic activity">
    <reaction evidence="2">
        <text>beta-D-GlcNAc-(1-&gt;4)-Mur2Ac(oyl-L-Ala-gamma-D-O-P-Glu-L-Lys-D-Ala-D-Ala)-di-trans,octa-cis-undecaprenyl diphosphate + NH4(+) = beta-D-GlcNAc-(1-&gt;4)-Mur2Ac(oyl-L-Ala-D-isoglutaminyl-L-Lys-D-Ala-D-Ala)-di-trans,octa-cis-undecaprenyl diphosphate + phosphate + H(+)</text>
        <dbReference type="Rhea" id="RHEA:57932"/>
        <dbReference type="ChEBI" id="CHEBI:15378"/>
        <dbReference type="ChEBI" id="CHEBI:28938"/>
        <dbReference type="ChEBI" id="CHEBI:43474"/>
        <dbReference type="ChEBI" id="CHEBI:62233"/>
        <dbReference type="ChEBI" id="CHEBI:143132"/>
    </reaction>
</comment>
<dbReference type="Gene3D" id="3.40.1190.10">
    <property type="entry name" value="Mur-like, catalytic domain"/>
    <property type="match status" value="1"/>
</dbReference>
<comment type="subunit">
    <text evidence="2">Forms a heterodimer with GatD.</text>
</comment>
<dbReference type="GO" id="GO:0008270">
    <property type="term" value="F:zinc ion binding"/>
    <property type="evidence" value="ECO:0007669"/>
    <property type="project" value="UniProtKB-UniRule"/>
</dbReference>
<dbReference type="GO" id="GO:0071555">
    <property type="term" value="P:cell wall organization"/>
    <property type="evidence" value="ECO:0007669"/>
    <property type="project" value="UniProtKB-KW"/>
</dbReference>
<comment type="similarity">
    <text evidence="2">Belongs to the MurCDEF family. MurT subfamily.</text>
</comment>
<dbReference type="PANTHER" id="PTHR23135:SF7">
    <property type="entry name" value="LIPID II ISOGLUTAMINYL SYNTHASE (GLUTAMINE-HYDROLYZING) SUBUNIT MURT"/>
    <property type="match status" value="1"/>
</dbReference>
<keyword evidence="2" id="KW-0479">Metal-binding</keyword>
<proteinExistence type="inferred from homology"/>
<reference evidence="5 6" key="1">
    <citation type="journal article" date="2015" name="Genome Announc.">
        <title>Expanding the biotechnology potential of lactobacilli through comparative genomics of 213 strains and associated genera.</title>
        <authorList>
            <person name="Sun Z."/>
            <person name="Harris H.M."/>
            <person name="McCann A."/>
            <person name="Guo C."/>
            <person name="Argimon S."/>
            <person name="Zhang W."/>
            <person name="Yang X."/>
            <person name="Jeffery I.B."/>
            <person name="Cooney J.C."/>
            <person name="Kagawa T.F."/>
            <person name="Liu W."/>
            <person name="Song Y."/>
            <person name="Salvetti E."/>
            <person name="Wrobel A."/>
            <person name="Rasinkangas P."/>
            <person name="Parkhill J."/>
            <person name="Rea M.C."/>
            <person name="O'Sullivan O."/>
            <person name="Ritari J."/>
            <person name="Douillard F.P."/>
            <person name="Paul Ross R."/>
            <person name="Yang R."/>
            <person name="Briner A.E."/>
            <person name="Felis G.E."/>
            <person name="de Vos W.M."/>
            <person name="Barrangou R."/>
            <person name="Klaenhammer T.R."/>
            <person name="Caufield P.W."/>
            <person name="Cui Y."/>
            <person name="Zhang H."/>
            <person name="O'Toole P.W."/>
        </authorList>
    </citation>
    <scope>NUCLEOTIDE SEQUENCE [LARGE SCALE GENOMIC DNA]</scope>
    <source>
        <strain evidence="5 6">DSM 12744</strain>
    </source>
</reference>
<dbReference type="InterPro" id="IPR013221">
    <property type="entry name" value="Mur_ligase_cen"/>
</dbReference>
<dbReference type="PATRIC" id="fig|1423792.3.peg.1460"/>
<feature type="domain" description="Mur ligase central" evidence="3">
    <location>
        <begin position="54"/>
        <end position="282"/>
    </location>
</feature>
<dbReference type="AlphaFoldDB" id="A0A0R1N7I6"/>
<dbReference type="EC" id="6.3.5.13" evidence="2"/>
<dbReference type="EMBL" id="AZEC01000002">
    <property type="protein sequence ID" value="KRL14276.1"/>
    <property type="molecule type" value="Genomic_DNA"/>
</dbReference>
<dbReference type="GO" id="GO:0005524">
    <property type="term" value="F:ATP binding"/>
    <property type="evidence" value="ECO:0007669"/>
    <property type="project" value="UniProtKB-UniRule"/>
</dbReference>
<dbReference type="GO" id="GO:0016881">
    <property type="term" value="F:acid-amino acid ligase activity"/>
    <property type="evidence" value="ECO:0007669"/>
    <property type="project" value="InterPro"/>
</dbReference>
<keyword evidence="2" id="KW-0961">Cell wall biogenesis/degradation</keyword>
<feature type="active site" evidence="2">
    <location>
        <position position="357"/>
    </location>
</feature>
<evidence type="ECO:0000256" key="2">
    <source>
        <dbReference type="HAMAP-Rule" id="MF_02214"/>
    </source>
</evidence>
<feature type="binding site" evidence="2">
    <location>
        <position position="207"/>
    </location>
    <ligand>
        <name>Zn(2+)</name>
        <dbReference type="ChEBI" id="CHEBI:29105"/>
    </ligand>
</feature>
<dbReference type="GO" id="GO:0009252">
    <property type="term" value="P:peptidoglycan biosynthetic process"/>
    <property type="evidence" value="ECO:0007669"/>
    <property type="project" value="UniProtKB-UniRule"/>
</dbReference>
<dbReference type="Proteomes" id="UP000051330">
    <property type="component" value="Unassembled WGS sequence"/>
</dbReference>
<organism evidence="5 6">
    <name type="scientific">Schleiferilactobacillus perolens DSM 12744</name>
    <dbReference type="NCBI Taxonomy" id="1423792"/>
    <lineage>
        <taxon>Bacteria</taxon>
        <taxon>Bacillati</taxon>
        <taxon>Bacillota</taxon>
        <taxon>Bacilli</taxon>
        <taxon>Lactobacillales</taxon>
        <taxon>Lactobacillaceae</taxon>
        <taxon>Schleiferilactobacillus</taxon>
    </lineage>
</organism>